<dbReference type="EMBL" id="CP046276">
    <property type="protein sequence ID" value="QGS52017.1"/>
    <property type="molecule type" value="Genomic_DNA"/>
</dbReference>
<gene>
    <name evidence="2" type="ORF">STABA_v1c06560</name>
</gene>
<dbReference type="AlphaFoldDB" id="A0A6I6C597"/>
<evidence type="ECO:0000313" key="3">
    <source>
        <dbReference type="Proteomes" id="UP000424468"/>
    </source>
</evidence>
<organism evidence="2 3">
    <name type="scientific">Spiroplasma tabanidicola</name>
    <dbReference type="NCBI Taxonomy" id="324079"/>
    <lineage>
        <taxon>Bacteria</taxon>
        <taxon>Bacillati</taxon>
        <taxon>Mycoplasmatota</taxon>
        <taxon>Mollicutes</taxon>
        <taxon>Entomoplasmatales</taxon>
        <taxon>Spiroplasmataceae</taxon>
        <taxon>Spiroplasma</taxon>
    </lineage>
</organism>
<proteinExistence type="predicted"/>
<name>A0A6I6C597_9MOLU</name>
<dbReference type="RefSeq" id="WP_156006554.1">
    <property type="nucleotide sequence ID" value="NZ_CP046276.1"/>
</dbReference>
<reference evidence="2 3" key="1">
    <citation type="submission" date="2019-11" db="EMBL/GenBank/DDBJ databases">
        <title>Complete genome sequence of Spiroplasma tabanidicola TAUS-1 (DSM 22603).</title>
        <authorList>
            <person name="Huang C.-T."/>
            <person name="Lin Y.-C."/>
            <person name="Kuo C.-H."/>
        </authorList>
    </citation>
    <scope>NUCLEOTIDE SEQUENCE [LARGE SCALE GENOMIC DNA]</scope>
    <source>
        <strain evidence="2 3">TAUS-1</strain>
    </source>
</reference>
<protein>
    <submittedName>
        <fullName evidence="2">Uncharacterized protein</fullName>
    </submittedName>
</protein>
<dbReference type="KEGG" id="stab:STABA_v1c06560"/>
<dbReference type="Proteomes" id="UP000424468">
    <property type="component" value="Chromosome"/>
</dbReference>
<feature type="region of interest" description="Disordered" evidence="1">
    <location>
        <begin position="421"/>
        <end position="451"/>
    </location>
</feature>
<dbReference type="OrthoDB" id="388193at2"/>
<accession>A0A6I6C597</accession>
<sequence>MHLKKIVVENFITPGKQIFEFDDTQTLVAGEFYGLEELPIINELLNGGWKRSTASFEKYYPKFARKIKNMDLKIDALIVLKDEELAELNKFAIKMVGRNQKSIAWYYSIHCYYPYIFPIITLTPAEFPTQDTSFALGSHYEKFHKPNLTKRDLLTVGGLNAIGLFREIFFEYRQMPVRASQLQTHKRYLDVIKSTFRYDEEFLRKIGDVLYQIEDGDIIQYGDQHDFYFRNEKVKEFLDNIPLFRENKTVQYDFSELLFDFYFKELQWSYSIKTANDIYEIKRVIFDLNCTRAITAPDFIAKFKFELNIPKNMMIRNFKKNFIEDKVDPILFKEDIEIVNMFDDKAKLYDLDVIDDEKEMNNLNVIKPSIKQDKDILLEEKNDKIKLAQKKEQEAKELKKKLRRERAILLKEQREKFRLQEVEAKKKASADRAQNRKRQKEQINIKKRPTI</sequence>
<keyword evidence="3" id="KW-1185">Reference proteome</keyword>
<evidence type="ECO:0000313" key="2">
    <source>
        <dbReference type="EMBL" id="QGS52017.1"/>
    </source>
</evidence>
<evidence type="ECO:0000256" key="1">
    <source>
        <dbReference type="SAM" id="MobiDB-lite"/>
    </source>
</evidence>
<feature type="compositionally biased region" description="Basic and acidic residues" evidence="1">
    <location>
        <begin position="421"/>
        <end position="444"/>
    </location>
</feature>